<organism evidence="10 11">
    <name type="scientific">Candidatus Pseudobacter hemicellulosilyticus</name>
    <dbReference type="NCBI Taxonomy" id="3121375"/>
    <lineage>
        <taxon>Bacteria</taxon>
        <taxon>Pseudomonadati</taxon>
        <taxon>Bacteroidota</taxon>
        <taxon>Chitinophagia</taxon>
        <taxon>Chitinophagales</taxon>
        <taxon>Chitinophagaceae</taxon>
        <taxon>Pseudobacter</taxon>
    </lineage>
</organism>
<dbReference type="NCBIfam" id="TIGR04057">
    <property type="entry name" value="SusC_RagA_signa"/>
    <property type="match status" value="1"/>
</dbReference>
<keyword evidence="2 7" id="KW-0813">Transport</keyword>
<dbReference type="InterPro" id="IPR037066">
    <property type="entry name" value="Plug_dom_sf"/>
</dbReference>
<comment type="subcellular location">
    <subcellularLocation>
        <location evidence="1 7">Cell outer membrane</location>
        <topology evidence="1 7">Multi-pass membrane protein</topology>
    </subcellularLocation>
</comment>
<dbReference type="InterPro" id="IPR012910">
    <property type="entry name" value="Plug_dom"/>
</dbReference>
<evidence type="ECO:0000256" key="3">
    <source>
        <dbReference type="ARBA" id="ARBA00022452"/>
    </source>
</evidence>
<keyword evidence="8" id="KW-0732">Signal</keyword>
<dbReference type="Pfam" id="PF07715">
    <property type="entry name" value="Plug"/>
    <property type="match status" value="1"/>
</dbReference>
<evidence type="ECO:0000256" key="5">
    <source>
        <dbReference type="ARBA" id="ARBA00023136"/>
    </source>
</evidence>
<keyword evidence="4 7" id="KW-0812">Transmembrane</keyword>
<keyword evidence="6 7" id="KW-0998">Cell outer membrane</keyword>
<feature type="domain" description="TonB-dependent receptor plug" evidence="9">
    <location>
        <begin position="115"/>
        <end position="237"/>
    </location>
</feature>
<dbReference type="Gene3D" id="2.40.170.20">
    <property type="entry name" value="TonB-dependent receptor, beta-barrel domain"/>
    <property type="match status" value="1"/>
</dbReference>
<dbReference type="InterPro" id="IPR036942">
    <property type="entry name" value="Beta-barrel_TonB_sf"/>
</dbReference>
<evidence type="ECO:0000256" key="1">
    <source>
        <dbReference type="ARBA" id="ARBA00004571"/>
    </source>
</evidence>
<evidence type="ECO:0000256" key="7">
    <source>
        <dbReference type="PROSITE-ProRule" id="PRU01360"/>
    </source>
</evidence>
<name>A0AAJ5WLX8_9BACT</name>
<dbReference type="InterPro" id="IPR039426">
    <property type="entry name" value="TonB-dep_rcpt-like"/>
</dbReference>
<accession>A0AAJ5WLX8</accession>
<dbReference type="NCBIfam" id="TIGR04056">
    <property type="entry name" value="OMP_RagA_SusC"/>
    <property type="match status" value="1"/>
</dbReference>
<dbReference type="InterPro" id="IPR023997">
    <property type="entry name" value="TonB-dep_OMP_SusC/RagA_CS"/>
</dbReference>
<sequence>MLKQLQVLLLLVCLSSAASAQFKVEGDVRDTDGQPLVGATILIKGRPGGASSNANGHYSLTLPDKNSILIISFLGYEAQEVAVNGRAVLNIQLSALESELRSVVVTALGVKRQKSSLGYAVSELAGKDVTGYGETNPISSLAGKMAGVQVSGNTAGPTGSTRIVIRGIRELQGGNQPLYVIDGVPAVNGNMGAATQWGGFDLGDGLSDLNPNDVESISVLKGASAAALYGSRALNGVILITTKNGRSRKGLGIELNSSLTVDKVSTKLDEAQTTYGQGSSGLPHRDATTANNITSNWGPRFTDLDSIIQRDGTMRPYKYIPDNAEGFFRAGLTAMNTISVSGGNERSSLRASYSNVSSRDIAPKSDFSRNNFSIRAESKVTDKLTIEAKGSLMVENVSNRPALTDEVNNIGNGLLALVGNFDQSWLQEYQNADGSYINYTGDQYRANPYWTLNRTVNESRKQRVGGSLMATYTFSPQWSASINAGTDFYNFNFENFLDKYTPAYDGGFLLLQDIKTKEDNYQAMVNFNTRLGKDLQLSVMAGGNIMKYNLKQITTEGKEIIVPAKNLISNFSQLRVIDANPRKEIQSVFGSAQFNYKDALYLTMQARNDWSSTLPEANHSYFYPSVDLSWVVSNSFKLEPGFVNYAKIRTALGQVGGDTDPYQLAFAYSLTGLSLNGNPMGEVLGDIIPNASLLPQRKTSFEIGTDIGLFNDRVGIDFTYYNEKTKDAIVTMPIPQTSGYGFAILNAGTLRNSGVEILIRTTPVRIPNGLRWDLSFNYAKNNNTIVALSDELAAYPVAEARWAGATITAEKGKPFGTIIGLDFLRNDKGQRIIGSDGFPQFTDGPVELGNTLPDWTGGITNTFSWKGLELKAVVDIRVGGDLFSMTNMTMYMKGKHANTVEGRDSWNEYQQERRAEEDANRDPSLIPQNNRGYIAEGVLADGSANNKAIDPAQYWNRVGSATPRPFIYDGGYVKLRDLGLNYTLPRNWHRKLPVQQITVGAIGRNLWIIHKNTPNIDPESNYNNGNGQGFEYGSLPGRKRYGFNVLIKL</sequence>
<dbReference type="Pfam" id="PF13715">
    <property type="entry name" value="CarbopepD_reg_2"/>
    <property type="match status" value="1"/>
</dbReference>
<evidence type="ECO:0000256" key="2">
    <source>
        <dbReference type="ARBA" id="ARBA00022448"/>
    </source>
</evidence>
<keyword evidence="5 7" id="KW-0472">Membrane</keyword>
<dbReference type="Gene3D" id="2.60.40.1120">
    <property type="entry name" value="Carboxypeptidase-like, regulatory domain"/>
    <property type="match status" value="1"/>
</dbReference>
<comment type="similarity">
    <text evidence="7">Belongs to the TonB-dependent receptor family.</text>
</comment>
<dbReference type="PROSITE" id="PS52016">
    <property type="entry name" value="TONB_DEPENDENT_REC_3"/>
    <property type="match status" value="1"/>
</dbReference>
<dbReference type="InterPro" id="IPR008969">
    <property type="entry name" value="CarboxyPept-like_regulatory"/>
</dbReference>
<gene>
    <name evidence="10" type="ORF">P0Y53_17890</name>
</gene>
<keyword evidence="3 7" id="KW-1134">Transmembrane beta strand</keyword>
<dbReference type="SUPFAM" id="SSF56935">
    <property type="entry name" value="Porins"/>
    <property type="match status" value="1"/>
</dbReference>
<dbReference type="GO" id="GO:0009279">
    <property type="term" value="C:cell outer membrane"/>
    <property type="evidence" value="ECO:0007669"/>
    <property type="project" value="UniProtKB-SubCell"/>
</dbReference>
<dbReference type="Proteomes" id="UP001220610">
    <property type="component" value="Chromosome"/>
</dbReference>
<dbReference type="Gene3D" id="2.170.130.10">
    <property type="entry name" value="TonB-dependent receptor, plug domain"/>
    <property type="match status" value="1"/>
</dbReference>
<dbReference type="InterPro" id="IPR023996">
    <property type="entry name" value="TonB-dep_OMP_SusC/RagA"/>
</dbReference>
<proteinExistence type="inferred from homology"/>
<dbReference type="SUPFAM" id="SSF49464">
    <property type="entry name" value="Carboxypeptidase regulatory domain-like"/>
    <property type="match status" value="1"/>
</dbReference>
<reference evidence="10" key="1">
    <citation type="submission" date="2023-03" db="EMBL/GenBank/DDBJ databases">
        <title>Andean soil-derived lignocellulolytic bacterial consortium as a source of novel taxa and putative plastic-active enzymes.</title>
        <authorList>
            <person name="Diaz-Garcia L."/>
            <person name="Chuvochina M."/>
            <person name="Feuerriegel G."/>
            <person name="Bunk B."/>
            <person name="Sproer C."/>
            <person name="Streit W.R."/>
            <person name="Rodriguez L.M."/>
            <person name="Overmann J."/>
            <person name="Jimenez D.J."/>
        </authorList>
    </citation>
    <scope>NUCLEOTIDE SEQUENCE</scope>
    <source>
        <strain evidence="10">MAG 7</strain>
    </source>
</reference>
<dbReference type="EMBL" id="CP119311">
    <property type="protein sequence ID" value="WEK34361.1"/>
    <property type="molecule type" value="Genomic_DNA"/>
</dbReference>
<evidence type="ECO:0000313" key="11">
    <source>
        <dbReference type="Proteomes" id="UP001220610"/>
    </source>
</evidence>
<evidence type="ECO:0000256" key="4">
    <source>
        <dbReference type="ARBA" id="ARBA00022692"/>
    </source>
</evidence>
<dbReference type="AlphaFoldDB" id="A0AAJ5WLX8"/>
<evidence type="ECO:0000313" key="10">
    <source>
        <dbReference type="EMBL" id="WEK34361.1"/>
    </source>
</evidence>
<protein>
    <submittedName>
        <fullName evidence="10">SusC/RagA family TonB-linked outer membrane protein</fullName>
    </submittedName>
</protein>
<feature type="chain" id="PRO_5042617067" evidence="8">
    <location>
        <begin position="21"/>
        <end position="1049"/>
    </location>
</feature>
<evidence type="ECO:0000256" key="8">
    <source>
        <dbReference type="SAM" id="SignalP"/>
    </source>
</evidence>
<evidence type="ECO:0000259" key="9">
    <source>
        <dbReference type="Pfam" id="PF07715"/>
    </source>
</evidence>
<evidence type="ECO:0000256" key="6">
    <source>
        <dbReference type="ARBA" id="ARBA00023237"/>
    </source>
</evidence>
<feature type="signal peptide" evidence="8">
    <location>
        <begin position="1"/>
        <end position="20"/>
    </location>
</feature>